<dbReference type="GO" id="GO:0004252">
    <property type="term" value="F:serine-type endopeptidase activity"/>
    <property type="evidence" value="ECO:0007669"/>
    <property type="project" value="UniProtKB-UniRule"/>
</dbReference>
<evidence type="ECO:0000256" key="1">
    <source>
        <dbReference type="ARBA" id="ARBA00011073"/>
    </source>
</evidence>
<comment type="caution">
    <text evidence="7">The sequence shown here is derived from an EMBL/GenBank/DDBJ whole genome shotgun (WGS) entry which is preliminary data.</text>
</comment>
<evidence type="ECO:0000256" key="3">
    <source>
        <dbReference type="ARBA" id="ARBA00022801"/>
    </source>
</evidence>
<proteinExistence type="inferred from homology"/>
<dbReference type="RefSeq" id="WP_060794763.1">
    <property type="nucleotide sequence ID" value="NZ_KQ956171.1"/>
</dbReference>
<dbReference type="EMBL" id="LRPU01000024">
    <property type="protein sequence ID" value="KXA13973.1"/>
    <property type="molecule type" value="Genomic_DNA"/>
</dbReference>
<dbReference type="AlphaFoldDB" id="A0A133NCJ2"/>
<dbReference type="InterPro" id="IPR050131">
    <property type="entry name" value="Peptidase_S8_subtilisin-like"/>
</dbReference>
<dbReference type="PIRSF" id="PIRSF037894">
    <property type="entry name" value="Subtilisin_rel_CspABC"/>
    <property type="match status" value="1"/>
</dbReference>
<evidence type="ECO:0000256" key="2">
    <source>
        <dbReference type="ARBA" id="ARBA00022670"/>
    </source>
</evidence>
<dbReference type="InterPro" id="IPR015500">
    <property type="entry name" value="Peptidase_S8_subtilisin-rel"/>
</dbReference>
<dbReference type="PROSITE" id="PS51892">
    <property type="entry name" value="SUBTILASE"/>
    <property type="match status" value="1"/>
</dbReference>
<keyword evidence="3 5" id="KW-0378">Hydrolase</keyword>
<dbReference type="PATRIC" id="fig|1502.174.peg.672"/>
<feature type="domain" description="Peptidase S8/S53" evidence="6">
    <location>
        <begin position="449"/>
        <end position="569"/>
    </location>
</feature>
<dbReference type="Gene3D" id="2.60.120.1290">
    <property type="match status" value="1"/>
</dbReference>
<protein>
    <submittedName>
        <fullName evidence="7">Protease CspC</fullName>
    </submittedName>
</protein>
<feature type="active site" description="Charge relay system" evidence="5">
    <location>
        <position position="182"/>
    </location>
</feature>
<dbReference type="PROSITE" id="PS00136">
    <property type="entry name" value="SUBTILASE_ASP"/>
    <property type="match status" value="1"/>
</dbReference>
<dbReference type="InterPro" id="IPR017310">
    <property type="entry name" value="Pept_S8A_subtilisin_clostridia"/>
</dbReference>
<accession>A0A133NCJ2</accession>
<dbReference type="CDD" id="cd07478">
    <property type="entry name" value="Peptidases_S8_CspA-like"/>
    <property type="match status" value="1"/>
</dbReference>
<dbReference type="InterPro" id="IPR036852">
    <property type="entry name" value="Peptidase_S8/S53_dom_sf"/>
</dbReference>
<dbReference type="Proteomes" id="UP000070646">
    <property type="component" value="Unassembled WGS sequence"/>
</dbReference>
<gene>
    <name evidence="7" type="ORF">HMPREF3222_00667</name>
</gene>
<feature type="active site" description="Charge relay system" evidence="5">
    <location>
        <position position="514"/>
    </location>
</feature>
<keyword evidence="4 5" id="KW-0720">Serine protease</keyword>
<evidence type="ECO:0000256" key="4">
    <source>
        <dbReference type="ARBA" id="ARBA00022825"/>
    </source>
</evidence>
<sequence>MESLSNKANLLVDPESMNFLVEYRGDIENEVKNIENVEVYIIDDTYAVLSMKNVDYDSIIQRLNSLVFIELGGIYTLSSTTPIEASKAEVFHRSPYLKLTGKDVIVGIIDTGIDYLNPEFTDSNGKTRILKIWDQSLKTDKYPKDMFYGTEYSQEEINQAIELNNNGGDPYTIVQSKDDVGHGTEMACIIAGSGKNDSLTGVVPECDIAIVKLDIAFKKYTEYFFAKGDAIKYRNVDILLAMKYLYNLSFQYNKPVVIYVPMGSNFGAHDGSSILERYINDISNKRGIAVVASSGNQGNTNTHADGIIAEVGQSKTIELEAGEDQSGIMMIILGYKPDKFRLSIISPSGEIIENANPLTNYGGKKNLAVENGYKVDFIYEGTTMDIFYDSPDELTGGERIVIRAQNLKPGIWRFRLTGEHITFGKFDAYILQKELLAEGTKFLISSPYTTVTIPGAAEKMITVASYNQENNTILPSSGRGYTRNNIIQPIIAAGGINALTINNKGEKVSVSGGSVAAAIVTGCCAMLFQWGIVYNNDPSLYVAKLQTYLMRGANTREGDIYPNQEWGYGTIDMVNVFNGLRTNRFSGSTQ</sequence>
<dbReference type="PANTHER" id="PTHR43806:SF11">
    <property type="entry name" value="CEREVISIN-RELATED"/>
    <property type="match status" value="1"/>
</dbReference>
<dbReference type="PRINTS" id="PR00723">
    <property type="entry name" value="SUBTILISIN"/>
</dbReference>
<dbReference type="Pfam" id="PF00082">
    <property type="entry name" value="Peptidase_S8"/>
    <property type="match status" value="2"/>
</dbReference>
<name>A0A133NCJ2_CLOPF</name>
<dbReference type="PANTHER" id="PTHR43806">
    <property type="entry name" value="PEPTIDASE S8"/>
    <property type="match status" value="1"/>
</dbReference>
<feature type="domain" description="Peptidase S8/S53" evidence="6">
    <location>
        <begin position="101"/>
        <end position="303"/>
    </location>
</feature>
<dbReference type="InterPro" id="IPR034045">
    <property type="entry name" value="Pep_S8_CspA-like"/>
</dbReference>
<dbReference type="InterPro" id="IPR000209">
    <property type="entry name" value="Peptidase_S8/S53_dom"/>
</dbReference>
<dbReference type="SUPFAM" id="SSF52743">
    <property type="entry name" value="Subtilisin-like"/>
    <property type="match status" value="1"/>
</dbReference>
<evidence type="ECO:0000313" key="8">
    <source>
        <dbReference type="Proteomes" id="UP000070646"/>
    </source>
</evidence>
<dbReference type="GO" id="GO:0006508">
    <property type="term" value="P:proteolysis"/>
    <property type="evidence" value="ECO:0007669"/>
    <property type="project" value="UniProtKB-KW"/>
</dbReference>
<evidence type="ECO:0000256" key="5">
    <source>
        <dbReference type="PROSITE-ProRule" id="PRU01240"/>
    </source>
</evidence>
<evidence type="ECO:0000313" key="7">
    <source>
        <dbReference type="EMBL" id="KXA13973.1"/>
    </source>
</evidence>
<reference evidence="7 8" key="1">
    <citation type="submission" date="2016-01" db="EMBL/GenBank/DDBJ databases">
        <authorList>
            <person name="Oliw E.H."/>
        </authorList>
    </citation>
    <scope>NUCLEOTIDE SEQUENCE [LARGE SCALE GENOMIC DNA]</scope>
    <source>
        <strain evidence="7 8">MJR7757A</strain>
    </source>
</reference>
<dbReference type="InterPro" id="IPR023827">
    <property type="entry name" value="Peptidase_S8_Asp-AS"/>
</dbReference>
<evidence type="ECO:0000259" key="6">
    <source>
        <dbReference type="Pfam" id="PF00082"/>
    </source>
</evidence>
<feature type="active site" description="Charge relay system" evidence="5">
    <location>
        <position position="110"/>
    </location>
</feature>
<organism evidence="7 8">
    <name type="scientific">Clostridium perfringens</name>
    <dbReference type="NCBI Taxonomy" id="1502"/>
    <lineage>
        <taxon>Bacteria</taxon>
        <taxon>Bacillati</taxon>
        <taxon>Bacillota</taxon>
        <taxon>Clostridia</taxon>
        <taxon>Eubacteriales</taxon>
        <taxon>Clostridiaceae</taxon>
        <taxon>Clostridium</taxon>
    </lineage>
</organism>
<keyword evidence="2 5" id="KW-0645">Protease</keyword>
<dbReference type="Gene3D" id="3.40.50.200">
    <property type="entry name" value="Peptidase S8/S53 domain"/>
    <property type="match status" value="1"/>
</dbReference>
<comment type="similarity">
    <text evidence="1 5">Belongs to the peptidase S8 family.</text>
</comment>